<evidence type="ECO:0000313" key="3">
    <source>
        <dbReference type="WBParaSite" id="ECPE_0000902601-mRNA-1"/>
    </source>
</evidence>
<evidence type="ECO:0000313" key="1">
    <source>
        <dbReference type="EMBL" id="VDP84563.1"/>
    </source>
</evidence>
<evidence type="ECO:0000313" key="2">
    <source>
        <dbReference type="Proteomes" id="UP000272942"/>
    </source>
</evidence>
<dbReference type="EMBL" id="UZAN01046769">
    <property type="protein sequence ID" value="VDP84563.1"/>
    <property type="molecule type" value="Genomic_DNA"/>
</dbReference>
<keyword evidence="2" id="KW-1185">Reference proteome</keyword>
<dbReference type="WBParaSite" id="ECPE_0000902601-mRNA-1">
    <property type="protein sequence ID" value="ECPE_0000902601-mRNA-1"/>
    <property type="gene ID" value="ECPE_0000902601"/>
</dbReference>
<name>A0A183APW3_9TREM</name>
<sequence>MDVQGKADALDGYFGSMHQIDDGMPRILKLGSSQPEFEEILLSEEIVRLQLEGLDVHKAAGSEEIYRTKAL</sequence>
<dbReference type="OrthoDB" id="6143061at2759"/>
<reference evidence="3" key="1">
    <citation type="submission" date="2016-06" db="UniProtKB">
        <authorList>
            <consortium name="WormBaseParasite"/>
        </authorList>
    </citation>
    <scope>IDENTIFICATION</scope>
</reference>
<protein>
    <submittedName>
        <fullName evidence="3">Amidohydrolase</fullName>
    </submittedName>
</protein>
<gene>
    <name evidence="1" type="ORF">ECPE_LOCUS8998</name>
</gene>
<reference evidence="1 2" key="2">
    <citation type="submission" date="2018-11" db="EMBL/GenBank/DDBJ databases">
        <authorList>
            <consortium name="Pathogen Informatics"/>
        </authorList>
    </citation>
    <scope>NUCLEOTIDE SEQUENCE [LARGE SCALE GENOMIC DNA]</scope>
    <source>
        <strain evidence="1 2">Egypt</strain>
    </source>
</reference>
<dbReference type="AlphaFoldDB" id="A0A183APW3"/>
<dbReference type="Proteomes" id="UP000272942">
    <property type="component" value="Unassembled WGS sequence"/>
</dbReference>
<accession>A0A183APW3</accession>
<organism evidence="3">
    <name type="scientific">Echinostoma caproni</name>
    <dbReference type="NCBI Taxonomy" id="27848"/>
    <lineage>
        <taxon>Eukaryota</taxon>
        <taxon>Metazoa</taxon>
        <taxon>Spiralia</taxon>
        <taxon>Lophotrochozoa</taxon>
        <taxon>Platyhelminthes</taxon>
        <taxon>Trematoda</taxon>
        <taxon>Digenea</taxon>
        <taxon>Plagiorchiida</taxon>
        <taxon>Echinostomata</taxon>
        <taxon>Echinostomatoidea</taxon>
        <taxon>Echinostomatidae</taxon>
        <taxon>Echinostoma</taxon>
    </lineage>
</organism>
<proteinExistence type="predicted"/>